<sequence length="131" mass="15166">MTRAEAYRRTRYRAGEVVVRVGRRSASAEAWMARHGAREAWFIGAWNPFSRQMPRRWNDAVHARLRRNLRVFEEGDGALGAWSERMLLTVADGATILRLMRRHRQAAVVHVPRGRAARLVYGEDRPSRARC</sequence>
<dbReference type="InterPro" id="IPR021710">
    <property type="entry name" value="DUF3293"/>
</dbReference>
<proteinExistence type="predicted"/>
<dbReference type="EMBL" id="JAHCDA010000002">
    <property type="protein sequence ID" value="MBS7812109.1"/>
    <property type="molecule type" value="Genomic_DNA"/>
</dbReference>
<comment type="caution">
    <text evidence="1">The sequence shown here is derived from an EMBL/GenBank/DDBJ whole genome shotgun (WGS) entry which is preliminary data.</text>
</comment>
<reference evidence="1 2" key="1">
    <citation type="submission" date="2021-05" db="EMBL/GenBank/DDBJ databases">
        <title>Roseococcus sp. XZZS9, whole genome shotgun sequencing project.</title>
        <authorList>
            <person name="Zhao G."/>
            <person name="Shen L."/>
        </authorList>
    </citation>
    <scope>NUCLEOTIDE SEQUENCE [LARGE SCALE GENOMIC DNA]</scope>
    <source>
        <strain evidence="1 2">XZZS9</strain>
    </source>
</reference>
<name>A0ABS5QEW1_9PROT</name>
<dbReference type="Proteomes" id="UP000766336">
    <property type="component" value="Unassembled WGS sequence"/>
</dbReference>
<dbReference type="RefSeq" id="WP_213670743.1">
    <property type="nucleotide sequence ID" value="NZ_JAHCDA010000002.1"/>
</dbReference>
<protein>
    <submittedName>
        <fullName evidence="1">DUF3293 domain-containing protein</fullName>
    </submittedName>
</protein>
<accession>A0ABS5QEW1</accession>
<organism evidence="1 2">
    <name type="scientific">Roseococcus pinisoli</name>
    <dbReference type="NCBI Taxonomy" id="2835040"/>
    <lineage>
        <taxon>Bacteria</taxon>
        <taxon>Pseudomonadati</taxon>
        <taxon>Pseudomonadota</taxon>
        <taxon>Alphaproteobacteria</taxon>
        <taxon>Acetobacterales</taxon>
        <taxon>Roseomonadaceae</taxon>
        <taxon>Roseococcus</taxon>
    </lineage>
</organism>
<keyword evidence="2" id="KW-1185">Reference proteome</keyword>
<dbReference type="Pfam" id="PF11697">
    <property type="entry name" value="DUF3293"/>
    <property type="match status" value="1"/>
</dbReference>
<gene>
    <name evidence="1" type="ORF">KHU32_14245</name>
</gene>
<evidence type="ECO:0000313" key="2">
    <source>
        <dbReference type="Proteomes" id="UP000766336"/>
    </source>
</evidence>
<evidence type="ECO:0000313" key="1">
    <source>
        <dbReference type="EMBL" id="MBS7812109.1"/>
    </source>
</evidence>